<gene>
    <name evidence="5" type="primary">cheB</name>
    <name evidence="11" type="ORF">C480_02808</name>
</gene>
<dbReference type="EC" id="3.1.1.61" evidence="5"/>
<dbReference type="OrthoDB" id="2857at2157"/>
<dbReference type="HAMAP" id="MF_00099">
    <property type="entry name" value="CheB_chemtxs"/>
    <property type="match status" value="1"/>
</dbReference>
<dbReference type="PATRIC" id="fig|1227491.4.peg.576"/>
<dbReference type="Gene3D" id="3.40.50.2300">
    <property type="match status" value="1"/>
</dbReference>
<feature type="compositionally biased region" description="Low complexity" evidence="8">
    <location>
        <begin position="189"/>
        <end position="207"/>
    </location>
</feature>
<name>M0BDZ8_9EURY</name>
<evidence type="ECO:0000256" key="4">
    <source>
        <dbReference type="ARBA" id="ARBA00048267"/>
    </source>
</evidence>
<comment type="domain">
    <text evidence="5">Contains a C-terminal catalytic domain, and an N-terminal region which modulates catalytic activity.</text>
</comment>
<evidence type="ECO:0000259" key="9">
    <source>
        <dbReference type="PROSITE" id="PS50110"/>
    </source>
</evidence>
<keyword evidence="5 7" id="KW-0597">Phosphoprotein</keyword>
<feature type="domain" description="Response regulatory" evidence="9">
    <location>
        <begin position="3"/>
        <end position="118"/>
    </location>
</feature>
<dbReference type="PROSITE" id="PS50110">
    <property type="entry name" value="RESPONSE_REGULATORY"/>
    <property type="match status" value="1"/>
</dbReference>
<dbReference type="EC" id="3.5.1.44" evidence="5"/>
<feature type="compositionally biased region" description="Polar residues" evidence="8">
    <location>
        <begin position="164"/>
        <end position="188"/>
    </location>
</feature>
<evidence type="ECO:0000313" key="11">
    <source>
        <dbReference type="EMBL" id="ELZ09045.1"/>
    </source>
</evidence>
<dbReference type="CDD" id="cd17541">
    <property type="entry name" value="REC_CheB-like"/>
    <property type="match status" value="1"/>
</dbReference>
<dbReference type="Gene3D" id="3.40.50.180">
    <property type="entry name" value="Methylesterase CheB, C-terminal domain"/>
    <property type="match status" value="1"/>
</dbReference>
<dbReference type="InterPro" id="IPR035909">
    <property type="entry name" value="CheB_C"/>
</dbReference>
<dbReference type="RefSeq" id="WP_006664097.1">
    <property type="nucleotide sequence ID" value="NZ_AOIP01000012.1"/>
</dbReference>
<proteinExistence type="inferred from homology"/>
<accession>M0BDZ8</accession>
<dbReference type="GO" id="GO:0005737">
    <property type="term" value="C:cytoplasm"/>
    <property type="evidence" value="ECO:0007669"/>
    <property type="project" value="UniProtKB-SubCell"/>
</dbReference>
<dbReference type="PANTHER" id="PTHR42872">
    <property type="entry name" value="PROTEIN-GLUTAMATE METHYLESTERASE/PROTEIN-GLUTAMINE GLUTAMINASE"/>
    <property type="match status" value="1"/>
</dbReference>
<feature type="modified residue" description="4-aspartylphosphate" evidence="5 7">
    <location>
        <position position="52"/>
    </location>
</feature>
<dbReference type="GO" id="GO:0008984">
    <property type="term" value="F:protein-glutamate methylesterase activity"/>
    <property type="evidence" value="ECO:0007669"/>
    <property type="project" value="UniProtKB-UniRule"/>
</dbReference>
<feature type="active site" evidence="5 6">
    <location>
        <position position="367"/>
    </location>
</feature>
<evidence type="ECO:0000256" key="1">
    <source>
        <dbReference type="ARBA" id="ARBA00022490"/>
    </source>
</evidence>
<dbReference type="CDD" id="cd16432">
    <property type="entry name" value="CheB_Rec"/>
    <property type="match status" value="1"/>
</dbReference>
<keyword evidence="2 5" id="KW-0145">Chemotaxis</keyword>
<dbReference type="AlphaFoldDB" id="M0BDZ8"/>
<feature type="region of interest" description="Disordered" evidence="8">
    <location>
        <begin position="148"/>
        <end position="217"/>
    </location>
</feature>
<dbReference type="SUPFAM" id="SSF52738">
    <property type="entry name" value="Methylesterase CheB, C-terminal domain"/>
    <property type="match status" value="1"/>
</dbReference>
<keyword evidence="3 5" id="KW-0378">Hydrolase</keyword>
<evidence type="ECO:0000256" key="7">
    <source>
        <dbReference type="PROSITE-ProRule" id="PRU00169"/>
    </source>
</evidence>
<evidence type="ECO:0000259" key="10">
    <source>
        <dbReference type="PROSITE" id="PS50122"/>
    </source>
</evidence>
<dbReference type="GO" id="GO:0000156">
    <property type="term" value="F:phosphorelay response regulator activity"/>
    <property type="evidence" value="ECO:0007669"/>
    <property type="project" value="InterPro"/>
</dbReference>
<dbReference type="GO" id="GO:0050568">
    <property type="term" value="F:protein-glutamine glutaminase activity"/>
    <property type="evidence" value="ECO:0007669"/>
    <property type="project" value="UniProtKB-UniRule"/>
</dbReference>
<dbReference type="PANTHER" id="PTHR42872:SF6">
    <property type="entry name" value="PROTEIN-GLUTAMATE METHYLESTERASE_PROTEIN-GLUTAMINE GLUTAMINASE"/>
    <property type="match status" value="1"/>
</dbReference>
<dbReference type="InterPro" id="IPR000673">
    <property type="entry name" value="Sig_transdc_resp-reg_Me-estase"/>
</dbReference>
<evidence type="ECO:0000313" key="12">
    <source>
        <dbReference type="Proteomes" id="UP000011591"/>
    </source>
</evidence>
<dbReference type="GO" id="GO:0006935">
    <property type="term" value="P:chemotaxis"/>
    <property type="evidence" value="ECO:0007669"/>
    <property type="project" value="UniProtKB-UniRule"/>
</dbReference>
<evidence type="ECO:0000256" key="3">
    <source>
        <dbReference type="ARBA" id="ARBA00022801"/>
    </source>
</evidence>
<dbReference type="Proteomes" id="UP000011591">
    <property type="component" value="Unassembled WGS sequence"/>
</dbReference>
<keyword evidence="12" id="KW-1185">Reference proteome</keyword>
<evidence type="ECO:0000256" key="5">
    <source>
        <dbReference type="HAMAP-Rule" id="MF_00099"/>
    </source>
</evidence>
<dbReference type="Pfam" id="PF00072">
    <property type="entry name" value="Response_reg"/>
    <property type="match status" value="1"/>
</dbReference>
<feature type="active site" evidence="5 6">
    <location>
        <position position="257"/>
    </location>
</feature>
<comment type="similarity">
    <text evidence="5">Belongs to the CheB family.</text>
</comment>
<keyword evidence="1 5" id="KW-0963">Cytoplasm</keyword>
<dbReference type="SUPFAM" id="SSF52172">
    <property type="entry name" value="CheY-like"/>
    <property type="match status" value="1"/>
</dbReference>
<comment type="catalytic activity">
    <reaction evidence="4 5">
        <text>[protein]-L-glutamate 5-O-methyl ester + H2O = L-glutamyl-[protein] + methanol + H(+)</text>
        <dbReference type="Rhea" id="RHEA:23236"/>
        <dbReference type="Rhea" id="RHEA-COMP:10208"/>
        <dbReference type="Rhea" id="RHEA-COMP:10311"/>
        <dbReference type="ChEBI" id="CHEBI:15377"/>
        <dbReference type="ChEBI" id="CHEBI:15378"/>
        <dbReference type="ChEBI" id="CHEBI:17790"/>
        <dbReference type="ChEBI" id="CHEBI:29973"/>
        <dbReference type="ChEBI" id="CHEBI:82795"/>
        <dbReference type="EC" id="3.1.1.61"/>
    </reaction>
</comment>
<dbReference type="EMBL" id="AOIP01000012">
    <property type="protein sequence ID" value="ELZ09045.1"/>
    <property type="molecule type" value="Genomic_DNA"/>
</dbReference>
<evidence type="ECO:0000256" key="8">
    <source>
        <dbReference type="SAM" id="MobiDB-lite"/>
    </source>
</evidence>
<comment type="function">
    <text evidence="5">Involved in chemotaxis. Part of a chemotaxis signal transduction system that modulates chemotaxis in response to various stimuli. Catalyzes the demethylation of specific methylglutamate residues introduced into the chemoreceptors (methyl-accepting chemotaxis proteins or MCP) by CheR. Also mediates the irreversible deamidation of specific glutamine residues to glutamic acid.</text>
</comment>
<dbReference type="Pfam" id="PF01339">
    <property type="entry name" value="CheB_methylest"/>
    <property type="match status" value="1"/>
</dbReference>
<dbReference type="PROSITE" id="PS50122">
    <property type="entry name" value="CHEB"/>
    <property type="match status" value="1"/>
</dbReference>
<evidence type="ECO:0000256" key="6">
    <source>
        <dbReference type="PROSITE-ProRule" id="PRU00050"/>
    </source>
</evidence>
<dbReference type="SMART" id="SM00448">
    <property type="entry name" value="REC"/>
    <property type="match status" value="1"/>
</dbReference>
<reference evidence="11 12" key="1">
    <citation type="journal article" date="2014" name="PLoS Genet.">
        <title>Phylogenetically driven sequencing of extremely halophilic archaea reveals strategies for static and dynamic osmo-response.</title>
        <authorList>
            <person name="Becker E.A."/>
            <person name="Seitzer P.M."/>
            <person name="Tritt A."/>
            <person name="Larsen D."/>
            <person name="Krusor M."/>
            <person name="Yao A.I."/>
            <person name="Wu D."/>
            <person name="Madern D."/>
            <person name="Eisen J.A."/>
            <person name="Darling A.E."/>
            <person name="Facciotti M.T."/>
        </authorList>
    </citation>
    <scope>NUCLEOTIDE SEQUENCE [LARGE SCALE GENOMIC DNA]</scope>
    <source>
        <strain evidence="11 12">DSM 13077</strain>
    </source>
</reference>
<feature type="domain" description="CheB-type methylesterase" evidence="10">
    <location>
        <begin position="218"/>
        <end position="425"/>
    </location>
</feature>
<dbReference type="InterPro" id="IPR011006">
    <property type="entry name" value="CheY-like_superfamily"/>
</dbReference>
<dbReference type="InterPro" id="IPR008248">
    <property type="entry name" value="CheB-like"/>
</dbReference>
<comment type="caution">
    <text evidence="11">The sequence shown here is derived from an EMBL/GenBank/DDBJ whole genome shotgun (WGS) entry which is preliminary data.</text>
</comment>
<evidence type="ECO:0000256" key="2">
    <source>
        <dbReference type="ARBA" id="ARBA00022500"/>
    </source>
</evidence>
<dbReference type="NCBIfam" id="NF001965">
    <property type="entry name" value="PRK00742.1"/>
    <property type="match status" value="1"/>
</dbReference>
<feature type="active site" evidence="5 6">
    <location>
        <position position="230"/>
    </location>
</feature>
<comment type="subcellular location">
    <subcellularLocation>
        <location evidence="5">Cytoplasm</location>
    </subcellularLocation>
</comment>
<protein>
    <recommendedName>
        <fullName evidence="5">Protein-glutamate methylesterase/protein-glutamine glutaminase</fullName>
        <ecNumber evidence="5">3.1.1.61</ecNumber>
        <ecNumber evidence="5">3.5.1.44</ecNumber>
    </recommendedName>
</protein>
<comment type="catalytic activity">
    <reaction evidence="5">
        <text>L-glutaminyl-[protein] + H2O = L-glutamyl-[protein] + NH4(+)</text>
        <dbReference type="Rhea" id="RHEA:16441"/>
        <dbReference type="Rhea" id="RHEA-COMP:10207"/>
        <dbReference type="Rhea" id="RHEA-COMP:10208"/>
        <dbReference type="ChEBI" id="CHEBI:15377"/>
        <dbReference type="ChEBI" id="CHEBI:28938"/>
        <dbReference type="ChEBI" id="CHEBI:29973"/>
        <dbReference type="ChEBI" id="CHEBI:30011"/>
        <dbReference type="EC" id="3.5.1.44"/>
    </reaction>
</comment>
<organism evidence="11 12">
    <name type="scientific">Natrialba aegyptia DSM 13077</name>
    <dbReference type="NCBI Taxonomy" id="1227491"/>
    <lineage>
        <taxon>Archaea</taxon>
        <taxon>Methanobacteriati</taxon>
        <taxon>Methanobacteriota</taxon>
        <taxon>Stenosarchaea group</taxon>
        <taxon>Halobacteria</taxon>
        <taxon>Halobacteriales</taxon>
        <taxon>Natrialbaceae</taxon>
        <taxon>Natrialba</taxon>
    </lineage>
</organism>
<dbReference type="InterPro" id="IPR001789">
    <property type="entry name" value="Sig_transdc_resp-reg_receiver"/>
</dbReference>
<sequence>MTRVLVVDDSRFMRTVIGNALTEAGYEVETATNGVEAVDIVASFDPAVVTMDVEMPELGGIEAVERIMADNPTLILMLSAYTGEGTDATLDALERGAIDFLHKPDGSGSRNIGHLADDVVAKVDELAAADVSSLALARAAASAHATSTHVANSSSTQVADAPSRSATPAGTTGADASTSIGSTASSVNSSPAGPETPSSPATATPAADRARSDTDEFSATDAPVIVIGASTGGPKIVEQLFARLPLALEATVVVVQHMPPEFTDRFAARLDAHSEYAVREATDGARIGPGEAVVAAGGSHLRVTDSEREIDADTTAGRTRTQSLRVALDDGERRHGLRPAIDVTMETAAEQVAGPLCGVVLTGMGSDGAAGIEAIQGAGGYTIAQNEATSPVFGIPCQAIETGCVDTVVPDTGVVPTILNAFTAADTGNGSEGESDD</sequence>
<comment type="PTM">
    <text evidence="5">Phosphorylated by CheA. Phosphorylation of the N-terminal regulatory domain activates the methylesterase activity.</text>
</comment>